<sequence length="246" mass="27429">MVPAVHGHFAILAGFSLSFAAVTALRRFIKKRQHNPSLPPGSVPLPLLGNVLSVDSQEPWLTSTERVAAYDSCLSVVMPAVFDYDIGIFTSNVMLPTYTNITQLHVSTEATWMVFVLAMVLYPDFQKRAQAKINSVVGKDRLPTLEDRASLPYIDAVLRETLRWGITRNEKRYPDASRFIPERLIDVDGALTNDDLAQYIFGFGPWRYTADAFVRPAIVTMLATLDISSVKDDQGKVISFTPTFIT</sequence>
<dbReference type="SUPFAM" id="SSF48264">
    <property type="entry name" value="Cytochrome P450"/>
    <property type="match status" value="1"/>
</dbReference>
<evidence type="ECO:0000313" key="9">
    <source>
        <dbReference type="EMBL" id="KAG2119776.1"/>
    </source>
</evidence>
<evidence type="ECO:0000256" key="1">
    <source>
        <dbReference type="ARBA" id="ARBA00001971"/>
    </source>
</evidence>
<dbReference type="GeneID" id="64695480"/>
<gene>
    <name evidence="9" type="ORF">F5147DRAFT_647662</name>
</gene>
<dbReference type="GO" id="GO:0004497">
    <property type="term" value="F:monooxygenase activity"/>
    <property type="evidence" value="ECO:0007669"/>
    <property type="project" value="UniProtKB-KW"/>
</dbReference>
<keyword evidence="3" id="KW-0349">Heme</keyword>
<dbReference type="InterPro" id="IPR050364">
    <property type="entry name" value="Cytochrome_P450_fung"/>
</dbReference>
<comment type="similarity">
    <text evidence="2">Belongs to the cytochrome P450 family.</text>
</comment>
<dbReference type="InterPro" id="IPR001128">
    <property type="entry name" value="Cyt_P450"/>
</dbReference>
<evidence type="ECO:0000313" key="10">
    <source>
        <dbReference type="Proteomes" id="UP000823399"/>
    </source>
</evidence>
<accession>A0A9P7FLD7</accession>
<organism evidence="9 10">
    <name type="scientific">Suillus discolor</name>
    <dbReference type="NCBI Taxonomy" id="1912936"/>
    <lineage>
        <taxon>Eukaryota</taxon>
        <taxon>Fungi</taxon>
        <taxon>Dikarya</taxon>
        <taxon>Basidiomycota</taxon>
        <taxon>Agaricomycotina</taxon>
        <taxon>Agaricomycetes</taxon>
        <taxon>Agaricomycetidae</taxon>
        <taxon>Boletales</taxon>
        <taxon>Suillineae</taxon>
        <taxon>Suillaceae</taxon>
        <taxon>Suillus</taxon>
    </lineage>
</organism>
<evidence type="ECO:0000256" key="6">
    <source>
        <dbReference type="ARBA" id="ARBA00023004"/>
    </source>
</evidence>
<dbReference type="GO" id="GO:0020037">
    <property type="term" value="F:heme binding"/>
    <property type="evidence" value="ECO:0007669"/>
    <property type="project" value="InterPro"/>
</dbReference>
<dbReference type="RefSeq" id="XP_041299602.1">
    <property type="nucleotide sequence ID" value="XM_041433221.1"/>
</dbReference>
<evidence type="ECO:0000256" key="7">
    <source>
        <dbReference type="ARBA" id="ARBA00023033"/>
    </source>
</evidence>
<proteinExistence type="inferred from homology"/>
<dbReference type="AlphaFoldDB" id="A0A9P7FLD7"/>
<dbReference type="InterPro" id="IPR036396">
    <property type="entry name" value="Cyt_P450_sf"/>
</dbReference>
<feature type="transmembrane region" description="Helical" evidence="8">
    <location>
        <begin position="6"/>
        <end position="25"/>
    </location>
</feature>
<dbReference type="GO" id="GO:0016705">
    <property type="term" value="F:oxidoreductase activity, acting on paired donors, with incorporation or reduction of molecular oxygen"/>
    <property type="evidence" value="ECO:0007669"/>
    <property type="project" value="InterPro"/>
</dbReference>
<dbReference type="OrthoDB" id="3934656at2759"/>
<keyword evidence="8" id="KW-0812">Transmembrane</keyword>
<comment type="caution">
    <text evidence="9">The sequence shown here is derived from an EMBL/GenBank/DDBJ whole genome shotgun (WGS) entry which is preliminary data.</text>
</comment>
<dbReference type="Gene3D" id="1.10.630.10">
    <property type="entry name" value="Cytochrome P450"/>
    <property type="match status" value="2"/>
</dbReference>
<evidence type="ECO:0000256" key="2">
    <source>
        <dbReference type="ARBA" id="ARBA00010617"/>
    </source>
</evidence>
<evidence type="ECO:0000256" key="4">
    <source>
        <dbReference type="ARBA" id="ARBA00022723"/>
    </source>
</evidence>
<dbReference type="GO" id="GO:0005506">
    <property type="term" value="F:iron ion binding"/>
    <property type="evidence" value="ECO:0007669"/>
    <property type="project" value="InterPro"/>
</dbReference>
<dbReference type="Proteomes" id="UP000823399">
    <property type="component" value="Unassembled WGS sequence"/>
</dbReference>
<evidence type="ECO:0000256" key="8">
    <source>
        <dbReference type="SAM" id="Phobius"/>
    </source>
</evidence>
<keyword evidence="8" id="KW-0472">Membrane</keyword>
<dbReference type="PANTHER" id="PTHR46300:SF7">
    <property type="entry name" value="P450, PUTATIVE (EUROFUNG)-RELATED"/>
    <property type="match status" value="1"/>
</dbReference>
<comment type="cofactor">
    <cofactor evidence="1">
        <name>heme</name>
        <dbReference type="ChEBI" id="CHEBI:30413"/>
    </cofactor>
</comment>
<protein>
    <submittedName>
        <fullName evidence="9">Cytochrome P450</fullName>
    </submittedName>
</protein>
<keyword evidence="6" id="KW-0408">Iron</keyword>
<reference evidence="9" key="1">
    <citation type="journal article" date="2020" name="New Phytol.">
        <title>Comparative genomics reveals dynamic genome evolution in host specialist ectomycorrhizal fungi.</title>
        <authorList>
            <person name="Lofgren L.A."/>
            <person name="Nguyen N.H."/>
            <person name="Vilgalys R."/>
            <person name="Ruytinx J."/>
            <person name="Liao H.L."/>
            <person name="Branco S."/>
            <person name="Kuo A."/>
            <person name="LaButti K."/>
            <person name="Lipzen A."/>
            <person name="Andreopoulos W."/>
            <person name="Pangilinan J."/>
            <person name="Riley R."/>
            <person name="Hundley H."/>
            <person name="Na H."/>
            <person name="Barry K."/>
            <person name="Grigoriev I.V."/>
            <person name="Stajich J.E."/>
            <person name="Kennedy P.G."/>
        </authorList>
    </citation>
    <scope>NUCLEOTIDE SEQUENCE</scope>
    <source>
        <strain evidence="9">FC423</strain>
    </source>
</reference>
<evidence type="ECO:0000256" key="3">
    <source>
        <dbReference type="ARBA" id="ARBA00022617"/>
    </source>
</evidence>
<dbReference type="PANTHER" id="PTHR46300">
    <property type="entry name" value="P450, PUTATIVE (EUROFUNG)-RELATED-RELATED"/>
    <property type="match status" value="1"/>
</dbReference>
<evidence type="ECO:0000256" key="5">
    <source>
        <dbReference type="ARBA" id="ARBA00023002"/>
    </source>
</evidence>
<keyword evidence="4" id="KW-0479">Metal-binding</keyword>
<dbReference type="Pfam" id="PF00067">
    <property type="entry name" value="p450"/>
    <property type="match status" value="1"/>
</dbReference>
<keyword evidence="7" id="KW-0503">Monooxygenase</keyword>
<name>A0A9P7FLD7_9AGAM</name>
<keyword evidence="10" id="KW-1185">Reference proteome</keyword>
<keyword evidence="8" id="KW-1133">Transmembrane helix</keyword>
<dbReference type="EMBL" id="JABBWM010000002">
    <property type="protein sequence ID" value="KAG2119776.1"/>
    <property type="molecule type" value="Genomic_DNA"/>
</dbReference>
<keyword evidence="5" id="KW-0560">Oxidoreductase</keyword>